<organism evidence="1 2">
    <name type="scientific">Amycolatopsis rubida</name>
    <dbReference type="NCBI Taxonomy" id="112413"/>
    <lineage>
        <taxon>Bacteria</taxon>
        <taxon>Bacillati</taxon>
        <taxon>Actinomycetota</taxon>
        <taxon>Actinomycetes</taxon>
        <taxon>Pseudonocardiales</taxon>
        <taxon>Pseudonocardiaceae</taxon>
        <taxon>Amycolatopsis</taxon>
    </lineage>
</organism>
<protein>
    <submittedName>
        <fullName evidence="1">Ferritin-like domain-containing protein</fullName>
    </submittedName>
</protein>
<dbReference type="EMBL" id="FOWC01000014">
    <property type="protein sequence ID" value="SFQ54000.1"/>
    <property type="molecule type" value="Genomic_DNA"/>
</dbReference>
<dbReference type="RefSeq" id="WP_093576316.1">
    <property type="nucleotide sequence ID" value="NZ_FOWC01000014.1"/>
</dbReference>
<dbReference type="PANTHER" id="PTHR31694:SF26">
    <property type="entry name" value="OS05G0151100 PROTEIN"/>
    <property type="match status" value="1"/>
</dbReference>
<dbReference type="Proteomes" id="UP000199137">
    <property type="component" value="Unassembled WGS sequence"/>
</dbReference>
<accession>A0A1I5ZC43</accession>
<name>A0A1I5ZC43_9PSEU</name>
<reference evidence="2" key="1">
    <citation type="submission" date="2016-10" db="EMBL/GenBank/DDBJ databases">
        <authorList>
            <person name="Varghese N."/>
            <person name="Submissions S."/>
        </authorList>
    </citation>
    <scope>NUCLEOTIDE SEQUENCE [LARGE SCALE GENOMIC DNA]</scope>
    <source>
        <strain evidence="2">DSM 44637</strain>
    </source>
</reference>
<dbReference type="InterPro" id="IPR009078">
    <property type="entry name" value="Ferritin-like_SF"/>
</dbReference>
<gene>
    <name evidence="1" type="ORF">SAMN05421854_114192</name>
</gene>
<dbReference type="InterPro" id="IPR052965">
    <property type="entry name" value="Pigment-catalase-like"/>
</dbReference>
<sequence>MFGKRYAASMINRSAENDQDRRRFLRAAGMTGLGVVGAGALGGLTAGTASASARSAAPMAETAEAAQVSDGAVLNFALNLEYLEAEFYLHAVTGRGLPDSLATGTGAQGGVTGGRAVRFESRTVRQYAQEIAGDEKDHVQFLRSALGGAAVSRPQIDLQSSFTAAAQAAGLVKKGQSFDAFACEENFLLAAYLFEDVGVTAYKGAAPLITNKTYLEAAAGILAVEAYHAGNIRSQLYDRRDGLLGTGLLGTGLFSHDLREASVKLSDARDSLDGPTDDDQGVIDDRGNANIVPADANGIAYSRSPGQVLNIVYLTSKAATSGGFFPKGVNGEVNTSAAH</sequence>
<dbReference type="PROSITE" id="PS51318">
    <property type="entry name" value="TAT"/>
    <property type="match status" value="1"/>
</dbReference>
<dbReference type="SUPFAM" id="SSF47240">
    <property type="entry name" value="Ferritin-like"/>
    <property type="match status" value="1"/>
</dbReference>
<proteinExistence type="predicted"/>
<dbReference type="OrthoDB" id="954262at2"/>
<dbReference type="PANTHER" id="PTHR31694">
    <property type="entry name" value="DESICCATION-LIKE PROTEIN"/>
    <property type="match status" value="1"/>
</dbReference>
<dbReference type="InterPro" id="IPR006311">
    <property type="entry name" value="TAT_signal"/>
</dbReference>
<evidence type="ECO:0000313" key="1">
    <source>
        <dbReference type="EMBL" id="SFQ54000.1"/>
    </source>
</evidence>
<dbReference type="Pfam" id="PF13668">
    <property type="entry name" value="Ferritin_2"/>
    <property type="match status" value="1"/>
</dbReference>
<dbReference type="AlphaFoldDB" id="A0A1I5ZC43"/>
<evidence type="ECO:0000313" key="2">
    <source>
        <dbReference type="Proteomes" id="UP000199137"/>
    </source>
</evidence>
<dbReference type="STRING" id="112413.SAMN05421854_114192"/>